<name>A0AAD4L9S3_9AGAM</name>
<dbReference type="AlphaFoldDB" id="A0AAD4L9S3"/>
<dbReference type="PANTHER" id="PTHR12801:SF115">
    <property type="entry name" value="FI18136P1-RELATED"/>
    <property type="match status" value="1"/>
</dbReference>
<evidence type="ECO:0000256" key="5">
    <source>
        <dbReference type="ARBA" id="ARBA00022839"/>
    </source>
</evidence>
<dbReference type="PANTHER" id="PTHR12801">
    <property type="entry name" value="RNA EXONUCLEASE REXO1 / RECO3 FAMILY MEMBER-RELATED"/>
    <property type="match status" value="1"/>
</dbReference>
<evidence type="ECO:0000313" key="9">
    <source>
        <dbReference type="Proteomes" id="UP001201163"/>
    </source>
</evidence>
<organism evidence="8 9">
    <name type="scientific">Lactarius akahatsu</name>
    <dbReference type="NCBI Taxonomy" id="416441"/>
    <lineage>
        <taxon>Eukaryota</taxon>
        <taxon>Fungi</taxon>
        <taxon>Dikarya</taxon>
        <taxon>Basidiomycota</taxon>
        <taxon>Agaricomycotina</taxon>
        <taxon>Agaricomycetes</taxon>
        <taxon>Russulales</taxon>
        <taxon>Russulaceae</taxon>
        <taxon>Lactarius</taxon>
    </lineage>
</organism>
<dbReference type="GO" id="GO:0003676">
    <property type="term" value="F:nucleic acid binding"/>
    <property type="evidence" value="ECO:0007669"/>
    <property type="project" value="InterPro"/>
</dbReference>
<accession>A0AAD4L9S3</accession>
<sequence>MTLSDVQTHLHALINSSTILLGRSLESDLHALQLSYLRCIGTAILFYHPRGRPLKSGLTWLAREWLGRIYRIMGVAAQSRGLMFGGFWADYEPIMARIAQSRIKWARTVIIYPGSPGAWHGTSATAPAVIVACANNAEVLDRLLGALSRHELILGRLMGLADALGLARIFLAQKMQNEKTGPAQRRRRRKAQKRRRRRDCNAAMTNLNANLTALHLALSLCTAPLIFSGNSDLRNVHARHTPGAVSNLLESAAREPK</sequence>
<dbReference type="GO" id="GO:0004527">
    <property type="term" value="F:exonuclease activity"/>
    <property type="evidence" value="ECO:0007669"/>
    <property type="project" value="UniProtKB-KW"/>
</dbReference>
<evidence type="ECO:0000256" key="6">
    <source>
        <dbReference type="ARBA" id="ARBA00023242"/>
    </source>
</evidence>
<feature type="compositionally biased region" description="Basic residues" evidence="7">
    <location>
        <begin position="184"/>
        <end position="198"/>
    </location>
</feature>
<dbReference type="InterPro" id="IPR047021">
    <property type="entry name" value="REXO1/3/4-like"/>
</dbReference>
<dbReference type="InterPro" id="IPR036397">
    <property type="entry name" value="RNaseH_sf"/>
</dbReference>
<feature type="region of interest" description="Disordered" evidence="7">
    <location>
        <begin position="177"/>
        <end position="198"/>
    </location>
</feature>
<evidence type="ECO:0000313" key="8">
    <source>
        <dbReference type="EMBL" id="KAH8977723.1"/>
    </source>
</evidence>
<evidence type="ECO:0000256" key="1">
    <source>
        <dbReference type="ARBA" id="ARBA00004123"/>
    </source>
</evidence>
<protein>
    <submittedName>
        <fullName evidence="8">Uncharacterized protein</fullName>
    </submittedName>
</protein>
<dbReference type="Gene3D" id="3.30.420.10">
    <property type="entry name" value="Ribonuclease H-like superfamily/Ribonuclease H"/>
    <property type="match status" value="1"/>
</dbReference>
<keyword evidence="6" id="KW-0539">Nucleus</keyword>
<gene>
    <name evidence="8" type="ORF">EDB92DRAFT_2108477</name>
</gene>
<proteinExistence type="inferred from homology"/>
<reference evidence="8" key="1">
    <citation type="submission" date="2022-01" db="EMBL/GenBank/DDBJ databases">
        <title>Comparative genomics reveals a dynamic genome evolution in the ectomycorrhizal milk-cap (Lactarius) mushrooms.</title>
        <authorList>
            <consortium name="DOE Joint Genome Institute"/>
            <person name="Lebreton A."/>
            <person name="Tang N."/>
            <person name="Kuo A."/>
            <person name="LaButti K."/>
            <person name="Drula E."/>
            <person name="Barry K."/>
            <person name="Clum A."/>
            <person name="Lipzen A."/>
            <person name="Mousain D."/>
            <person name="Ng V."/>
            <person name="Wang R."/>
            <person name="Wang X."/>
            <person name="Dai Y."/>
            <person name="Henrissat B."/>
            <person name="Grigoriev I.V."/>
            <person name="Guerin-Laguette A."/>
            <person name="Yu F."/>
            <person name="Martin F.M."/>
        </authorList>
    </citation>
    <scope>NUCLEOTIDE SEQUENCE</scope>
    <source>
        <strain evidence="8">QP</strain>
    </source>
</reference>
<comment type="subcellular location">
    <subcellularLocation>
        <location evidence="1">Nucleus</location>
    </subcellularLocation>
</comment>
<dbReference type="GO" id="GO:0005634">
    <property type="term" value="C:nucleus"/>
    <property type="evidence" value="ECO:0007669"/>
    <property type="project" value="UniProtKB-SubCell"/>
</dbReference>
<evidence type="ECO:0000256" key="2">
    <source>
        <dbReference type="ARBA" id="ARBA00006357"/>
    </source>
</evidence>
<keyword evidence="4" id="KW-0378">Hydrolase</keyword>
<comment type="similarity">
    <text evidence="2">Belongs to the REXO1/REXO3 family.</text>
</comment>
<comment type="caution">
    <text evidence="8">The sequence shown here is derived from an EMBL/GenBank/DDBJ whole genome shotgun (WGS) entry which is preliminary data.</text>
</comment>
<dbReference type="Proteomes" id="UP001201163">
    <property type="component" value="Unassembled WGS sequence"/>
</dbReference>
<keyword evidence="3" id="KW-0540">Nuclease</keyword>
<evidence type="ECO:0000256" key="7">
    <source>
        <dbReference type="SAM" id="MobiDB-lite"/>
    </source>
</evidence>
<evidence type="ECO:0000256" key="3">
    <source>
        <dbReference type="ARBA" id="ARBA00022722"/>
    </source>
</evidence>
<evidence type="ECO:0000256" key="4">
    <source>
        <dbReference type="ARBA" id="ARBA00022801"/>
    </source>
</evidence>
<dbReference type="EMBL" id="JAKELL010000283">
    <property type="protein sequence ID" value="KAH8977723.1"/>
    <property type="molecule type" value="Genomic_DNA"/>
</dbReference>
<keyword evidence="5" id="KW-0269">Exonuclease</keyword>
<keyword evidence="9" id="KW-1185">Reference proteome</keyword>